<evidence type="ECO:0000259" key="2">
    <source>
        <dbReference type="PROSITE" id="PS51886"/>
    </source>
</evidence>
<dbReference type="Proteomes" id="UP000266673">
    <property type="component" value="Unassembled WGS sequence"/>
</dbReference>
<comment type="caution">
    <text evidence="3">The sequence shown here is derived from an EMBL/GenBank/DDBJ whole genome shotgun (WGS) entry which is preliminary data.</text>
</comment>
<protein>
    <recommendedName>
        <fullName evidence="5">BTB/POZ domain-containing protein</fullName>
    </recommendedName>
</protein>
<dbReference type="InterPro" id="IPR052407">
    <property type="entry name" value="BTB_POZ_domain_cont_9"/>
</dbReference>
<dbReference type="SMART" id="SM00225">
    <property type="entry name" value="BTB"/>
    <property type="match status" value="1"/>
</dbReference>
<dbReference type="GO" id="GO:0005737">
    <property type="term" value="C:cytoplasm"/>
    <property type="evidence" value="ECO:0007669"/>
    <property type="project" value="TreeGrafter"/>
</dbReference>
<reference evidence="3 4" key="1">
    <citation type="submission" date="2018-06" db="EMBL/GenBank/DDBJ databases">
        <title>Comparative genomics reveals the genomic features of Rhizophagus irregularis, R. cerebriforme, R. diaphanum and Gigaspora rosea, and their symbiotic lifestyle signature.</title>
        <authorList>
            <person name="Morin E."/>
            <person name="San Clemente H."/>
            <person name="Chen E.C.H."/>
            <person name="De La Providencia I."/>
            <person name="Hainaut M."/>
            <person name="Kuo A."/>
            <person name="Kohler A."/>
            <person name="Murat C."/>
            <person name="Tang N."/>
            <person name="Roy S."/>
            <person name="Loubradou J."/>
            <person name="Henrissat B."/>
            <person name="Grigoriev I.V."/>
            <person name="Corradi N."/>
            <person name="Roux C."/>
            <person name="Martin F.M."/>
        </authorList>
    </citation>
    <scope>NUCLEOTIDE SEQUENCE [LARGE SCALE GENOMIC DNA]</scope>
    <source>
        <strain evidence="3 4">DAOM 194757</strain>
    </source>
</reference>
<dbReference type="Pfam" id="PF07534">
    <property type="entry name" value="TLD"/>
    <property type="match status" value="1"/>
</dbReference>
<organism evidence="3 4">
    <name type="scientific">Gigaspora rosea</name>
    <dbReference type="NCBI Taxonomy" id="44941"/>
    <lineage>
        <taxon>Eukaryota</taxon>
        <taxon>Fungi</taxon>
        <taxon>Fungi incertae sedis</taxon>
        <taxon>Mucoromycota</taxon>
        <taxon>Glomeromycotina</taxon>
        <taxon>Glomeromycetes</taxon>
        <taxon>Diversisporales</taxon>
        <taxon>Gigasporaceae</taxon>
        <taxon>Gigaspora</taxon>
    </lineage>
</organism>
<evidence type="ECO:0000313" key="3">
    <source>
        <dbReference type="EMBL" id="RIB01794.1"/>
    </source>
</evidence>
<dbReference type="Pfam" id="PF07707">
    <property type="entry name" value="BACK"/>
    <property type="match status" value="1"/>
</dbReference>
<evidence type="ECO:0000313" key="4">
    <source>
        <dbReference type="Proteomes" id="UP000266673"/>
    </source>
</evidence>
<dbReference type="PANTHER" id="PTHR46306:SF1">
    <property type="entry name" value="BTB_POZ DOMAIN-CONTAINING PROTEIN 9"/>
    <property type="match status" value="1"/>
</dbReference>
<dbReference type="PROSITE" id="PS50097">
    <property type="entry name" value="BTB"/>
    <property type="match status" value="1"/>
</dbReference>
<sequence length="466" mass="53444">MSFGLSSVFSQEIKNLLVDSDEYNVITHVGIGENVKTFQAHSLILNTRSSYYKTALSKPWAKQNGDSNILSHPGFTPNTFEIILNYIYSGTIALNNRNIMEVLEILAIADKLLLMDLLNFIQYHLIKTKSEWLHSYFIKIYQIALSYDSCSKLKDFVLNTIYDNPKLVFKSSDFLTINESLLLSILECDNLDLPENEIWDNVIKWGIFQINSGLSFTKTREEFSALASTLSNCLIRFSQISNNDIYDKVWPFRAILPADLEDDIIRCHLKVGSKPKYGVDSSRFSSVLITHRQMLRIAEWIDRKKVSTYTNVDIPYKFKTLIRGTRDGFDSQTFHQCCDNKGPTIVVMKVACSSEIIGGYNPLKWKIGKWKIGSEHLSTRESFLFSFENGGLLKNAKISRVSRSDYAINIKDESYGPCFGGKDLWMRDNFNQPKSCSAQKDDYETLITKHNEFTVSEYEVFEIIKT</sequence>
<accession>A0A397TVE1</accession>
<proteinExistence type="predicted"/>
<dbReference type="AlphaFoldDB" id="A0A397TVE1"/>
<dbReference type="InterPro" id="IPR011333">
    <property type="entry name" value="SKP1/BTB/POZ_sf"/>
</dbReference>
<dbReference type="InterPro" id="IPR000210">
    <property type="entry name" value="BTB/POZ_dom"/>
</dbReference>
<keyword evidence="4" id="KW-1185">Reference proteome</keyword>
<dbReference type="InterPro" id="IPR011705">
    <property type="entry name" value="BACK"/>
</dbReference>
<dbReference type="Gene3D" id="3.30.710.10">
    <property type="entry name" value="Potassium Channel Kv1.1, Chain A"/>
    <property type="match status" value="1"/>
</dbReference>
<dbReference type="Pfam" id="PF00651">
    <property type="entry name" value="BTB"/>
    <property type="match status" value="1"/>
</dbReference>
<dbReference type="OrthoDB" id="298084at2759"/>
<name>A0A397TVE1_9GLOM</name>
<gene>
    <name evidence="3" type="ORF">C2G38_2050588</name>
</gene>
<evidence type="ECO:0008006" key="5">
    <source>
        <dbReference type="Google" id="ProtNLM"/>
    </source>
</evidence>
<dbReference type="SUPFAM" id="SSF54695">
    <property type="entry name" value="POZ domain"/>
    <property type="match status" value="1"/>
</dbReference>
<dbReference type="PANTHER" id="PTHR46306">
    <property type="entry name" value="BTB/POZ DOMAIN-CONTAINING PROTEIN 9"/>
    <property type="match status" value="1"/>
</dbReference>
<dbReference type="SMART" id="SM00584">
    <property type="entry name" value="TLDc"/>
    <property type="match status" value="1"/>
</dbReference>
<dbReference type="InterPro" id="IPR006571">
    <property type="entry name" value="TLDc_dom"/>
</dbReference>
<feature type="domain" description="BTB" evidence="1">
    <location>
        <begin position="23"/>
        <end position="96"/>
    </location>
</feature>
<dbReference type="Gene3D" id="1.25.40.420">
    <property type="match status" value="1"/>
</dbReference>
<evidence type="ECO:0000259" key="1">
    <source>
        <dbReference type="PROSITE" id="PS50097"/>
    </source>
</evidence>
<dbReference type="EMBL" id="QKWP01002934">
    <property type="protein sequence ID" value="RIB01794.1"/>
    <property type="molecule type" value="Genomic_DNA"/>
</dbReference>
<feature type="domain" description="TLDc" evidence="2">
    <location>
        <begin position="287"/>
        <end position="464"/>
    </location>
</feature>
<dbReference type="PROSITE" id="PS51886">
    <property type="entry name" value="TLDC"/>
    <property type="match status" value="1"/>
</dbReference>